<protein>
    <submittedName>
        <fullName evidence="1">Uncharacterized protein</fullName>
    </submittedName>
</protein>
<name>A0A382GVP5_9ZZZZ</name>
<sequence length="258" mass="30496">MFYQGVGKQFELGDSIRIGFHSRTIKAPTGKKNRNYGFTIQIDDGEIQKLKYKKAGSKVTSQERPGWNYTESGIWSVYLPVKKQGYKIKIKPLKGNPVVYLRLTCHNLIKDGKFIEIIKTVNRQDRWRIETQKEINSDKDVITTFWYSLQANEQQQYEISGPTSVRVFTRLQFENSTTEEDYYIRIREDGYDLGTFYFQSERSEQSYVAKTKKTVGKWRSVWLNIPKGRHYYTFTLPNTDDNLNKSVFIRIKEWEETK</sequence>
<organism evidence="1">
    <name type="scientific">marine metagenome</name>
    <dbReference type="NCBI Taxonomy" id="408172"/>
    <lineage>
        <taxon>unclassified sequences</taxon>
        <taxon>metagenomes</taxon>
        <taxon>ecological metagenomes</taxon>
    </lineage>
</organism>
<gene>
    <name evidence="1" type="ORF">METZ01_LOCUS231487</name>
</gene>
<proteinExistence type="predicted"/>
<evidence type="ECO:0000313" key="1">
    <source>
        <dbReference type="EMBL" id="SVB78633.1"/>
    </source>
</evidence>
<dbReference type="EMBL" id="UINC01057462">
    <property type="protein sequence ID" value="SVB78633.1"/>
    <property type="molecule type" value="Genomic_DNA"/>
</dbReference>
<reference evidence="1" key="1">
    <citation type="submission" date="2018-05" db="EMBL/GenBank/DDBJ databases">
        <authorList>
            <person name="Lanie J.A."/>
            <person name="Ng W.-L."/>
            <person name="Kazmierczak K.M."/>
            <person name="Andrzejewski T.M."/>
            <person name="Davidsen T.M."/>
            <person name="Wayne K.J."/>
            <person name="Tettelin H."/>
            <person name="Glass J.I."/>
            <person name="Rusch D."/>
            <person name="Podicherti R."/>
            <person name="Tsui H.-C.T."/>
            <person name="Winkler M.E."/>
        </authorList>
    </citation>
    <scope>NUCLEOTIDE SEQUENCE</scope>
</reference>
<accession>A0A382GVP5</accession>
<dbReference type="AlphaFoldDB" id="A0A382GVP5"/>